<evidence type="ECO:0000256" key="2">
    <source>
        <dbReference type="ARBA" id="ARBA00011358"/>
    </source>
</evidence>
<dbReference type="PANTHER" id="PTHR30561">
    <property type="entry name" value="SMR FAMILY PROTON-DEPENDENT DRUG EFFLUX TRANSPORTER SUGE"/>
    <property type="match status" value="1"/>
</dbReference>
<comment type="caution">
    <text evidence="14">The sequence shown here is derived from an EMBL/GenBank/DDBJ whole genome shotgun (WGS) entry which is preliminary data.</text>
</comment>
<comment type="subcellular location">
    <subcellularLocation>
        <location evidence="1">Cell inner membrane</location>
        <topology evidence="1">Multi-pass membrane protein</topology>
    </subcellularLocation>
    <subcellularLocation>
        <location evidence="10">Cell membrane</location>
        <topology evidence="10">Multi-pass membrane protein</topology>
    </subcellularLocation>
</comment>
<dbReference type="GO" id="GO:0005886">
    <property type="term" value="C:plasma membrane"/>
    <property type="evidence" value="ECO:0007669"/>
    <property type="project" value="UniProtKB-SubCell"/>
</dbReference>
<evidence type="ECO:0000256" key="4">
    <source>
        <dbReference type="ARBA" id="ARBA00022448"/>
    </source>
</evidence>
<dbReference type="EMBL" id="DAAFPK010000002">
    <property type="protein sequence ID" value="HAB0952666.1"/>
    <property type="molecule type" value="Genomic_DNA"/>
</dbReference>
<evidence type="ECO:0000313" key="12">
    <source>
        <dbReference type="EMBL" id="HAB1528250.1"/>
    </source>
</evidence>
<dbReference type="GO" id="GO:0015199">
    <property type="term" value="F:amino-acid betaine transmembrane transporter activity"/>
    <property type="evidence" value="ECO:0007669"/>
    <property type="project" value="TreeGrafter"/>
</dbReference>
<dbReference type="InterPro" id="IPR045324">
    <property type="entry name" value="Small_multidrug_res"/>
</dbReference>
<gene>
    <name evidence="10 14" type="primary">mdtJ</name>
    <name evidence="13" type="ORF">GB313_06150</name>
    <name evidence="14" type="ORF">GB401_02940</name>
    <name evidence="12" type="ORF">GBV37_02945</name>
    <name evidence="11" type="ORF">GBY05_06975</name>
</gene>
<reference evidence="14" key="2">
    <citation type="submission" date="2019-10" db="EMBL/GenBank/DDBJ databases">
        <authorList>
            <consortium name="NCBI Pathogen Detection Project"/>
        </authorList>
    </citation>
    <scope>NUCLEOTIDE SEQUENCE</scope>
    <source>
        <strain evidence="14">Salmonella enterica</strain>
    </source>
</reference>
<evidence type="ECO:0000256" key="6">
    <source>
        <dbReference type="ARBA" id="ARBA00022519"/>
    </source>
</evidence>
<keyword evidence="9 10" id="KW-0472">Membrane</keyword>
<dbReference type="EMBL" id="DAAFUC010000001">
    <property type="protein sequence ID" value="HAB1528250.1"/>
    <property type="molecule type" value="Genomic_DNA"/>
</dbReference>
<dbReference type="InterPro" id="IPR037185">
    <property type="entry name" value="EmrE-like"/>
</dbReference>
<feature type="transmembrane region" description="Helical" evidence="10">
    <location>
        <begin position="85"/>
        <end position="101"/>
    </location>
</feature>
<feature type="transmembrane region" description="Helical" evidence="10">
    <location>
        <begin position="58"/>
        <end position="79"/>
    </location>
</feature>
<evidence type="ECO:0000256" key="10">
    <source>
        <dbReference type="HAMAP-Rule" id="MF_01598"/>
    </source>
</evidence>
<dbReference type="FunFam" id="1.10.3730.20:FF:000001">
    <property type="entry name" value="Quaternary ammonium compound resistance transporter SugE"/>
    <property type="match status" value="1"/>
</dbReference>
<keyword evidence="4 10" id="KW-0813">Transport</keyword>
<evidence type="ECO:0000313" key="13">
    <source>
        <dbReference type="EMBL" id="HAB2302216.1"/>
    </source>
</evidence>
<dbReference type="GO" id="GO:0015220">
    <property type="term" value="F:choline transmembrane transporter activity"/>
    <property type="evidence" value="ECO:0007669"/>
    <property type="project" value="TreeGrafter"/>
</dbReference>
<reference evidence="14" key="1">
    <citation type="journal article" date="2018" name="Genome Biol.">
        <title>SKESA: strategic k-mer extension for scrupulous assemblies.</title>
        <authorList>
            <person name="Souvorov A."/>
            <person name="Agarwala R."/>
            <person name="Lipman D.J."/>
        </authorList>
    </citation>
    <scope>NUCLEOTIDE SEQUENCE</scope>
    <source>
        <strain evidence="14">Salmonella enterica</strain>
    </source>
</reference>
<comment type="subunit">
    <text evidence="2 10">Forms a complex with MdtI.</text>
</comment>
<dbReference type="NCBIfam" id="NF007767">
    <property type="entry name" value="PRK10452.1"/>
    <property type="match status" value="1"/>
</dbReference>
<sequence>MFYWILLALAIATEITGTLSMKWASVGNGKAGFILMLVMITLSYIFLSFAVKKIALGVAYALWEGIGILFITIFSVLLFDEALSTMKIAGLLTLVAGIVLIKSGTRKPGKPVKEATRATI</sequence>
<evidence type="ECO:0000256" key="7">
    <source>
        <dbReference type="ARBA" id="ARBA00022692"/>
    </source>
</evidence>
<keyword evidence="5 10" id="KW-1003">Cell membrane</keyword>
<dbReference type="Pfam" id="PF00893">
    <property type="entry name" value="Multi_Drug_Res"/>
    <property type="match status" value="1"/>
</dbReference>
<feature type="transmembrane region" description="Helical" evidence="10">
    <location>
        <begin position="30"/>
        <end position="51"/>
    </location>
</feature>
<dbReference type="InterPro" id="IPR000390">
    <property type="entry name" value="Small_drug/metabolite_transptr"/>
</dbReference>
<evidence type="ECO:0000256" key="5">
    <source>
        <dbReference type="ARBA" id="ARBA00022475"/>
    </source>
</evidence>
<dbReference type="EMBL" id="DAAGAU010000002">
    <property type="protein sequence ID" value="HAB2302216.1"/>
    <property type="molecule type" value="Genomic_DNA"/>
</dbReference>
<comment type="similarity">
    <text evidence="10">Belongs to the drug/metabolite transporter (DMT) superfamily. Small multidrug resistance (SMR) (TC 2.A.7.1) family. MdtJ subfamily.</text>
</comment>
<evidence type="ECO:0000256" key="1">
    <source>
        <dbReference type="ARBA" id="ARBA00004429"/>
    </source>
</evidence>
<dbReference type="InterPro" id="IPR023740">
    <property type="entry name" value="Spermidine_export_MdtJ"/>
</dbReference>
<evidence type="ECO:0000313" key="11">
    <source>
        <dbReference type="EMBL" id="HAB0952666.1"/>
    </source>
</evidence>
<dbReference type="GO" id="GO:0031460">
    <property type="term" value="P:glycine betaine transport"/>
    <property type="evidence" value="ECO:0007669"/>
    <property type="project" value="TreeGrafter"/>
</dbReference>
<keyword evidence="6" id="KW-0997">Cell inner membrane</keyword>
<comment type="function">
    <text evidence="10">Catalyzes the excretion of spermidine.</text>
</comment>
<evidence type="ECO:0000256" key="3">
    <source>
        <dbReference type="ARBA" id="ARBA00021112"/>
    </source>
</evidence>
<dbReference type="GO" id="GO:0015297">
    <property type="term" value="F:antiporter activity"/>
    <property type="evidence" value="ECO:0007669"/>
    <property type="project" value="TreeGrafter"/>
</dbReference>
<dbReference type="GO" id="GO:1990961">
    <property type="term" value="P:xenobiotic detoxification by transmembrane export across the plasma membrane"/>
    <property type="evidence" value="ECO:0007669"/>
    <property type="project" value="UniProtKB-ARBA"/>
</dbReference>
<evidence type="ECO:0000313" key="14">
    <source>
        <dbReference type="EMBL" id="HAB6306021.1"/>
    </source>
</evidence>
<dbReference type="EMBL" id="DAAHJA010000001">
    <property type="protein sequence ID" value="HAB6306021.1"/>
    <property type="molecule type" value="Genomic_DNA"/>
</dbReference>
<evidence type="ECO:0000256" key="9">
    <source>
        <dbReference type="ARBA" id="ARBA00023136"/>
    </source>
</evidence>
<dbReference type="SUPFAM" id="SSF103481">
    <property type="entry name" value="Multidrug resistance efflux transporter EmrE"/>
    <property type="match status" value="1"/>
</dbReference>
<dbReference type="AlphaFoldDB" id="A0A3T2W7V4"/>
<dbReference type="GO" id="GO:0015606">
    <property type="term" value="F:spermidine transmembrane transporter activity"/>
    <property type="evidence" value="ECO:0007669"/>
    <property type="project" value="UniProtKB-UniRule"/>
</dbReference>
<dbReference type="Gene3D" id="1.10.3730.20">
    <property type="match status" value="1"/>
</dbReference>
<evidence type="ECO:0000256" key="8">
    <source>
        <dbReference type="ARBA" id="ARBA00022989"/>
    </source>
</evidence>
<proteinExistence type="inferred from homology"/>
<protein>
    <recommendedName>
        <fullName evidence="3 10">Spermidine export protein MdtJ</fullName>
    </recommendedName>
</protein>
<dbReference type="RefSeq" id="WP_064043437.1">
    <property type="nucleotide sequence ID" value="NZ_JBICPU010000001.1"/>
</dbReference>
<dbReference type="PANTHER" id="PTHR30561:SF2">
    <property type="entry name" value="SPERMIDINE EXPORT PROTEIN MDTJ"/>
    <property type="match status" value="1"/>
</dbReference>
<organism evidence="14">
    <name type="scientific">Salmonella enterica subsp. enterica serovar Orion</name>
    <dbReference type="NCBI Taxonomy" id="399586"/>
    <lineage>
        <taxon>Bacteria</taxon>
        <taxon>Pseudomonadati</taxon>
        <taxon>Pseudomonadota</taxon>
        <taxon>Gammaproteobacteria</taxon>
        <taxon>Enterobacterales</taxon>
        <taxon>Enterobacteriaceae</taxon>
        <taxon>Salmonella</taxon>
    </lineage>
</organism>
<comment type="caution">
    <text evidence="10">Lacks conserved residue(s) required for the propagation of feature annotation.</text>
</comment>
<name>A0A3T2W7V4_SALET</name>
<keyword evidence="8 10" id="KW-1133">Transmembrane helix</keyword>
<accession>A0A3T2W7V4</accession>
<keyword evidence="7 10" id="KW-0812">Transmembrane</keyword>
<dbReference type="HAMAP" id="MF_01598">
    <property type="entry name" value="MdtJ"/>
    <property type="match status" value="1"/>
</dbReference>